<evidence type="ECO:0000259" key="8">
    <source>
        <dbReference type="Pfam" id="PF05420"/>
    </source>
</evidence>
<comment type="pathway">
    <text evidence="2">Glycan metabolism; bacterial cellulose biosynthesis.</text>
</comment>
<comment type="caution">
    <text evidence="9">The sequence shown here is derived from an EMBL/GenBank/DDBJ whole genome shotgun (WGS) entry which is preliminary data.</text>
</comment>
<dbReference type="GO" id="GO:0030244">
    <property type="term" value="P:cellulose biosynthetic process"/>
    <property type="evidence" value="ECO:0007669"/>
    <property type="project" value="UniProtKB-KW"/>
</dbReference>
<evidence type="ECO:0000256" key="7">
    <source>
        <dbReference type="SAM" id="SignalP"/>
    </source>
</evidence>
<feature type="chain" id="PRO_5043144603" description="Cellulose synthase operon C C-terminal domain-containing protein" evidence="7">
    <location>
        <begin position="23"/>
        <end position="1064"/>
    </location>
</feature>
<dbReference type="UniPathway" id="UPA00694"/>
<name>A0A1E7R8U8_9GAMM</name>
<dbReference type="Pfam" id="PF05420">
    <property type="entry name" value="BCSC_C"/>
    <property type="match status" value="1"/>
</dbReference>
<dbReference type="SMART" id="SM00028">
    <property type="entry name" value="TPR"/>
    <property type="match status" value="2"/>
</dbReference>
<gene>
    <name evidence="9" type="ORF">BJI46_12665</name>
</gene>
<dbReference type="InterPro" id="IPR011990">
    <property type="entry name" value="TPR-like_helical_dom_sf"/>
</dbReference>
<evidence type="ECO:0000256" key="5">
    <source>
        <dbReference type="ARBA" id="ARBA00022803"/>
    </source>
</evidence>
<keyword evidence="5" id="KW-0802">TPR repeat</keyword>
<dbReference type="GO" id="GO:0019867">
    <property type="term" value="C:outer membrane"/>
    <property type="evidence" value="ECO:0007669"/>
    <property type="project" value="InterPro"/>
</dbReference>
<dbReference type="InterPro" id="IPR019734">
    <property type="entry name" value="TPR_rpt"/>
</dbReference>
<evidence type="ECO:0000313" key="10">
    <source>
        <dbReference type="Proteomes" id="UP000185895"/>
    </source>
</evidence>
<dbReference type="Gene3D" id="1.25.40.10">
    <property type="entry name" value="Tetratricopeptide repeat domain"/>
    <property type="match status" value="2"/>
</dbReference>
<evidence type="ECO:0000313" key="9">
    <source>
        <dbReference type="EMBL" id="OEY95769.1"/>
    </source>
</evidence>
<evidence type="ECO:0000256" key="4">
    <source>
        <dbReference type="ARBA" id="ARBA00022737"/>
    </source>
</evidence>
<dbReference type="SUPFAM" id="SSF48452">
    <property type="entry name" value="TPR-like"/>
    <property type="match status" value="2"/>
</dbReference>
<evidence type="ECO:0000256" key="3">
    <source>
        <dbReference type="ARBA" id="ARBA00022729"/>
    </source>
</evidence>
<protein>
    <recommendedName>
        <fullName evidence="8">Cellulose synthase operon C C-terminal domain-containing protein</fullName>
    </recommendedName>
</protein>
<sequence length="1064" mass="123268">MMNKIFVFVPVCLSMYCMTVYAKSDLNARNHLLDQVNFADKRNNYSLVKQSLDKLDLINPDDPKVLLAWVNYAVKTHNKTLETQKINRLQRYGVNTPELVQAKTLIALNTPKFKNTLLQARRLAGAGKIVEASHIYQTLFSNQPPADLALEYWTILAYNPATQSQALQALNSIDGGKAVIDKINQFRVQAPTTQNKSNPLMQQKEQYSQQLLKSAQIAVKKQQWDKAQQYFSQVLQLNASNRIAQQGLIQIRLEQQQQQIATLKHQIQQLTQSDQLNQKIALQKKILNLQTSEIWNHYDLAMSYVQQNQIPQANAIFSQYFKQYPDAKNEQKNQYVYALYLNNTNQIDTALQQLNDIAVKNRTKDTQKLYQQIITSITLRDLTEQAKQLEQQNQFDQLVMTRQKILQLQPENVWAIFDLARAYLNTQQQAKADTLFLDSKLQHDAQYYYAYALYLYGTQRYQQALNALDQIDVKHQDDKVKSLILDLQVEQRYQDAQQFWDSGKTTQAIEWVNMQPESLRKHALLADWYLALQNMPLAEKHYQQVLAVDPKNINAQFGLASIYLYSQPKKSKQIALNLYQIHFDKINEKRKLAKLLLDLKLSAQANQLYSELSQQNWIKPSEDMAILKNDLAKWHVIENRKDQALREWKQAMYLAQITRQVPENNDDFTQFMQLHADDDWLKQDIKQSASQVYRQQERSISSGLNYSYYDGTDGSSHVDQTTFFLQAQFPLADGRAVLQANWSDFNAGNFNQQYPHWAACTTTECANLQQQQQTLKTLAFGWKNKQWDIDLGSISSQTKNIDLLGGVRYNNTWNNINYQAIIERRRLSNSLLSYYGQTDPLTGIQWGSIHADQLALKTSYALNTRQGLWSSIDIARLTGNHVVDNSRLRSSLGYYNNLINQDQQKITTGVDFSFWHYNKNLGAYTLGQGGYYSPQRYYSLGIPIEWQKSTSQWSWGLKSRLSYSYAQSEDMQRYPLKQLVNQNLTDLNAIEAGKTSQGFGYSLKAFAEKRMTPHWFIGTALNLQYQKDYVPSNMMIYLKYSIDGWNGNMNLPVQQPALYIDQYQ</sequence>
<evidence type="ECO:0000256" key="1">
    <source>
        <dbReference type="ARBA" id="ARBA00003476"/>
    </source>
</evidence>
<dbReference type="STRING" id="1262585.BJI46_12665"/>
<keyword evidence="10" id="KW-1185">Reference proteome</keyword>
<feature type="domain" description="Cellulose synthase operon C C-terminal" evidence="8">
    <location>
        <begin position="719"/>
        <end position="1042"/>
    </location>
</feature>
<keyword evidence="4" id="KW-0677">Repeat</keyword>
<proteinExistence type="predicted"/>
<evidence type="ECO:0000256" key="2">
    <source>
        <dbReference type="ARBA" id="ARBA00005186"/>
    </source>
</evidence>
<evidence type="ECO:0000256" key="6">
    <source>
        <dbReference type="ARBA" id="ARBA00022916"/>
    </source>
</evidence>
<comment type="function">
    <text evidence="1">Required for maximal bacterial cellulose synthesis.</text>
</comment>
<accession>A0A1E7R8U8</accession>
<keyword evidence="6" id="KW-0135">Cellulose biosynthesis</keyword>
<dbReference type="Proteomes" id="UP000185895">
    <property type="component" value="Unassembled WGS sequence"/>
</dbReference>
<reference evidence="9 10" key="1">
    <citation type="submission" date="2016-09" db="EMBL/GenBank/DDBJ databases">
        <authorList>
            <person name="Capua I."/>
            <person name="De Benedictis P."/>
            <person name="Joannis T."/>
            <person name="Lombin L.H."/>
            <person name="Cattoli G."/>
        </authorList>
    </citation>
    <scope>NUCLEOTIDE SEQUENCE [LARGE SCALE GENOMIC DNA]</scope>
    <source>
        <strain evidence="9 10">ANC 4671</strain>
    </source>
</reference>
<feature type="signal peptide" evidence="7">
    <location>
        <begin position="1"/>
        <end position="22"/>
    </location>
</feature>
<dbReference type="RefSeq" id="WP_070069990.1">
    <property type="nucleotide sequence ID" value="NZ_MKKK01000024.1"/>
</dbReference>
<organism evidence="9 10">
    <name type="scientific">Acinetobacter qingfengensis</name>
    <dbReference type="NCBI Taxonomy" id="1262585"/>
    <lineage>
        <taxon>Bacteria</taxon>
        <taxon>Pseudomonadati</taxon>
        <taxon>Pseudomonadota</taxon>
        <taxon>Gammaproteobacteria</taxon>
        <taxon>Moraxellales</taxon>
        <taxon>Moraxellaceae</taxon>
        <taxon>Acinetobacter</taxon>
    </lineage>
</organism>
<dbReference type="OrthoDB" id="174989at2"/>
<keyword evidence="3 7" id="KW-0732">Signal</keyword>
<dbReference type="AlphaFoldDB" id="A0A1E7R8U8"/>
<dbReference type="EMBL" id="MKKK01000024">
    <property type="protein sequence ID" value="OEY95769.1"/>
    <property type="molecule type" value="Genomic_DNA"/>
</dbReference>
<dbReference type="InterPro" id="IPR008410">
    <property type="entry name" value="BCSC_C"/>
</dbReference>